<protein>
    <submittedName>
        <fullName evidence="2">Uncharacterized protein</fullName>
    </submittedName>
</protein>
<feature type="compositionally biased region" description="Low complexity" evidence="1">
    <location>
        <begin position="51"/>
        <end position="64"/>
    </location>
</feature>
<gene>
    <name evidence="2" type="ORF">ECRA1380_LOCUS11457</name>
</gene>
<name>A0A7S3NY58_EUPCR</name>
<evidence type="ECO:0000256" key="1">
    <source>
        <dbReference type="SAM" id="MobiDB-lite"/>
    </source>
</evidence>
<feature type="compositionally biased region" description="Polar residues" evidence="1">
    <location>
        <begin position="73"/>
        <end position="89"/>
    </location>
</feature>
<evidence type="ECO:0000313" key="2">
    <source>
        <dbReference type="EMBL" id="CAE0386493.1"/>
    </source>
</evidence>
<sequence length="114" mass="13079">MELIPSLMITVVLRKTNVELQYKKMIEDYQQKSSQALLDPEDMNERKYTDNSANNRSNNSSNISRVMSEDDSFTPNNSQTVLSKSSNLGKHSFMSMNREDFDASGLSRDKIFED</sequence>
<feature type="region of interest" description="Disordered" evidence="1">
    <location>
        <begin position="32"/>
        <end position="89"/>
    </location>
</feature>
<accession>A0A7S3NY58</accession>
<reference evidence="2" key="1">
    <citation type="submission" date="2021-01" db="EMBL/GenBank/DDBJ databases">
        <authorList>
            <person name="Corre E."/>
            <person name="Pelletier E."/>
            <person name="Niang G."/>
            <person name="Scheremetjew M."/>
            <person name="Finn R."/>
            <person name="Kale V."/>
            <person name="Holt S."/>
            <person name="Cochrane G."/>
            <person name="Meng A."/>
            <person name="Brown T."/>
            <person name="Cohen L."/>
        </authorList>
    </citation>
    <scope>NUCLEOTIDE SEQUENCE</scope>
    <source>
        <strain evidence="2">CT5</strain>
    </source>
</reference>
<dbReference type="EMBL" id="HBIK01024761">
    <property type="protein sequence ID" value="CAE0386493.1"/>
    <property type="molecule type" value="Transcribed_RNA"/>
</dbReference>
<organism evidence="2">
    <name type="scientific">Euplotes crassus</name>
    <dbReference type="NCBI Taxonomy" id="5936"/>
    <lineage>
        <taxon>Eukaryota</taxon>
        <taxon>Sar</taxon>
        <taxon>Alveolata</taxon>
        <taxon>Ciliophora</taxon>
        <taxon>Intramacronucleata</taxon>
        <taxon>Spirotrichea</taxon>
        <taxon>Hypotrichia</taxon>
        <taxon>Euplotida</taxon>
        <taxon>Euplotidae</taxon>
        <taxon>Moneuplotes</taxon>
    </lineage>
</organism>
<dbReference type="AlphaFoldDB" id="A0A7S3NY58"/>
<proteinExistence type="predicted"/>